<sequence length="62" mass="7099">MPSENALSCQGTDTVFFGPNEWIGSRRLSCRACLCLYEFLTAQNLHSQFPNLDSGIRCCFWY</sequence>
<protein>
    <submittedName>
        <fullName evidence="1">Rpl5, OrsajM_p49</fullName>
    </submittedName>
</protein>
<reference evidence="1" key="1">
    <citation type="submission" date="2014-09" db="EMBL/GenBank/DDBJ databases">
        <authorList>
            <person name="Magalhaes I.L.F."/>
            <person name="Oliveira U."/>
            <person name="Santos F.R."/>
            <person name="Vidigal T.H.D.A."/>
            <person name="Brescovit A.D."/>
            <person name="Santos A.J."/>
        </authorList>
    </citation>
    <scope>NUCLEOTIDE SEQUENCE</scope>
    <source>
        <tissue evidence="1">Shoot tissue taken approximately 20 cm above the soil surface</tissue>
    </source>
</reference>
<name>A0A0A9DI25_ARUDO</name>
<accession>A0A0A9DI25</accession>
<dbReference type="EMBL" id="GBRH01211567">
    <property type="protein sequence ID" value="JAD86328.1"/>
    <property type="molecule type" value="Transcribed_RNA"/>
</dbReference>
<proteinExistence type="predicted"/>
<dbReference type="AlphaFoldDB" id="A0A0A9DI25"/>
<reference evidence="1" key="2">
    <citation type="journal article" date="2015" name="Data Brief">
        <title>Shoot transcriptome of the giant reed, Arundo donax.</title>
        <authorList>
            <person name="Barrero R.A."/>
            <person name="Guerrero F.D."/>
            <person name="Moolhuijzen P."/>
            <person name="Goolsby J.A."/>
            <person name="Tidwell J."/>
            <person name="Bellgard S.E."/>
            <person name="Bellgard M.I."/>
        </authorList>
    </citation>
    <scope>NUCLEOTIDE SEQUENCE</scope>
    <source>
        <tissue evidence="1">Shoot tissue taken approximately 20 cm above the soil surface</tissue>
    </source>
</reference>
<organism evidence="1">
    <name type="scientific">Arundo donax</name>
    <name type="common">Giant reed</name>
    <name type="synonym">Donax arundinaceus</name>
    <dbReference type="NCBI Taxonomy" id="35708"/>
    <lineage>
        <taxon>Eukaryota</taxon>
        <taxon>Viridiplantae</taxon>
        <taxon>Streptophyta</taxon>
        <taxon>Embryophyta</taxon>
        <taxon>Tracheophyta</taxon>
        <taxon>Spermatophyta</taxon>
        <taxon>Magnoliopsida</taxon>
        <taxon>Liliopsida</taxon>
        <taxon>Poales</taxon>
        <taxon>Poaceae</taxon>
        <taxon>PACMAD clade</taxon>
        <taxon>Arundinoideae</taxon>
        <taxon>Arundineae</taxon>
        <taxon>Arundo</taxon>
    </lineage>
</organism>
<evidence type="ECO:0000313" key="1">
    <source>
        <dbReference type="EMBL" id="JAD86328.1"/>
    </source>
</evidence>